<gene>
    <name evidence="8" type="primary">hrpB</name>
    <name evidence="8" type="ORF">DI565_11895</name>
</gene>
<dbReference type="SMART" id="SM00487">
    <property type="entry name" value="DEXDc"/>
    <property type="match status" value="1"/>
</dbReference>
<reference evidence="8 9" key="1">
    <citation type="submission" date="2017-08" db="EMBL/GenBank/DDBJ databases">
        <title>Infants hospitalized years apart are colonized by the same room-sourced microbial strains.</title>
        <authorList>
            <person name="Brooks B."/>
            <person name="Olm M.R."/>
            <person name="Firek B.A."/>
            <person name="Baker R."/>
            <person name="Thomas B.C."/>
            <person name="Morowitz M.J."/>
            <person name="Banfield J.F."/>
        </authorList>
    </citation>
    <scope>NUCLEOTIDE SEQUENCE [LARGE SCALE GENOMIC DNA]</scope>
    <source>
        <strain evidence="8">S2_005_003_R2_43</strain>
    </source>
</reference>
<dbReference type="SUPFAM" id="SSF52540">
    <property type="entry name" value="P-loop containing nucleoside triphosphate hydrolases"/>
    <property type="match status" value="1"/>
</dbReference>
<evidence type="ECO:0000256" key="4">
    <source>
        <dbReference type="ARBA" id="ARBA00022840"/>
    </source>
</evidence>
<dbReference type="CDD" id="cd18791">
    <property type="entry name" value="SF2_C_RHA"/>
    <property type="match status" value="1"/>
</dbReference>
<dbReference type="GO" id="GO:0016787">
    <property type="term" value="F:hydrolase activity"/>
    <property type="evidence" value="ECO:0007669"/>
    <property type="project" value="UniProtKB-KW"/>
</dbReference>
<dbReference type="Pfam" id="PF08482">
    <property type="entry name" value="HrpB_C"/>
    <property type="match status" value="1"/>
</dbReference>
<dbReference type="InterPro" id="IPR049614">
    <property type="entry name" value="HrpB_DEXH"/>
</dbReference>
<organism evidence="8 9">
    <name type="scientific">Ancylobacter novellus</name>
    <name type="common">Thiobacillus novellus</name>
    <dbReference type="NCBI Taxonomy" id="921"/>
    <lineage>
        <taxon>Bacteria</taxon>
        <taxon>Pseudomonadati</taxon>
        <taxon>Pseudomonadota</taxon>
        <taxon>Alphaproteobacteria</taxon>
        <taxon>Hyphomicrobiales</taxon>
        <taxon>Xanthobacteraceae</taxon>
        <taxon>Ancylobacter</taxon>
    </lineage>
</organism>
<dbReference type="CDD" id="cd17990">
    <property type="entry name" value="DEXHc_HrpB"/>
    <property type="match status" value="1"/>
</dbReference>
<dbReference type="PROSITE" id="PS51192">
    <property type="entry name" value="HELICASE_ATP_BIND_1"/>
    <property type="match status" value="1"/>
</dbReference>
<dbReference type="InterPro" id="IPR027417">
    <property type="entry name" value="P-loop_NTPase"/>
</dbReference>
<evidence type="ECO:0000313" key="8">
    <source>
        <dbReference type="EMBL" id="PZQ14135.1"/>
    </source>
</evidence>
<comment type="caution">
    <text evidence="8">The sequence shown here is derived from an EMBL/GenBank/DDBJ whole genome shotgun (WGS) entry which is preliminary data.</text>
</comment>
<dbReference type="Pfam" id="PF00271">
    <property type="entry name" value="Helicase_C"/>
    <property type="match status" value="1"/>
</dbReference>
<dbReference type="GO" id="GO:0005524">
    <property type="term" value="F:ATP binding"/>
    <property type="evidence" value="ECO:0007669"/>
    <property type="project" value="UniProtKB-KW"/>
</dbReference>
<dbReference type="Pfam" id="PF00270">
    <property type="entry name" value="DEAD"/>
    <property type="match status" value="1"/>
</dbReference>
<keyword evidence="3 8" id="KW-0347">Helicase</keyword>
<keyword evidence="4" id="KW-0067">ATP-binding</keyword>
<dbReference type="Proteomes" id="UP000249577">
    <property type="component" value="Unassembled WGS sequence"/>
</dbReference>
<dbReference type="Gene3D" id="1.20.120.1080">
    <property type="match status" value="1"/>
</dbReference>
<accession>A0A2W5KH03</accession>
<evidence type="ECO:0000259" key="7">
    <source>
        <dbReference type="PROSITE" id="PS51194"/>
    </source>
</evidence>
<name>A0A2W5KH03_ANCNO</name>
<dbReference type="SMART" id="SM00490">
    <property type="entry name" value="HELICc"/>
    <property type="match status" value="1"/>
</dbReference>
<keyword evidence="2" id="KW-0378">Hydrolase</keyword>
<dbReference type="InterPro" id="IPR001650">
    <property type="entry name" value="Helicase_C-like"/>
</dbReference>
<dbReference type="GO" id="GO:0004386">
    <property type="term" value="F:helicase activity"/>
    <property type="evidence" value="ECO:0007669"/>
    <property type="project" value="UniProtKB-KW"/>
</dbReference>
<dbReference type="InterPro" id="IPR013689">
    <property type="entry name" value="RNA_helicase_ATP-dep_HrpB_C"/>
</dbReference>
<keyword evidence="1" id="KW-0547">Nucleotide-binding</keyword>
<dbReference type="GO" id="GO:0003676">
    <property type="term" value="F:nucleic acid binding"/>
    <property type="evidence" value="ECO:0007669"/>
    <property type="project" value="InterPro"/>
</dbReference>
<feature type="domain" description="Helicase ATP-binding" evidence="6">
    <location>
        <begin position="18"/>
        <end position="182"/>
    </location>
</feature>
<dbReference type="PROSITE" id="PS51194">
    <property type="entry name" value="HELICASE_CTER"/>
    <property type="match status" value="1"/>
</dbReference>
<dbReference type="PANTHER" id="PTHR43519">
    <property type="entry name" value="ATP-DEPENDENT RNA HELICASE HRPB"/>
    <property type="match status" value="1"/>
</dbReference>
<dbReference type="NCBIfam" id="TIGR01970">
    <property type="entry name" value="DEAH_box_HrpB"/>
    <property type="match status" value="1"/>
</dbReference>
<evidence type="ECO:0000256" key="1">
    <source>
        <dbReference type="ARBA" id="ARBA00022741"/>
    </source>
</evidence>
<evidence type="ECO:0000256" key="3">
    <source>
        <dbReference type="ARBA" id="ARBA00022806"/>
    </source>
</evidence>
<evidence type="ECO:0000313" key="9">
    <source>
        <dbReference type="Proteomes" id="UP000249577"/>
    </source>
</evidence>
<evidence type="ECO:0000256" key="5">
    <source>
        <dbReference type="SAM" id="MobiDB-lite"/>
    </source>
</evidence>
<dbReference type="InterPro" id="IPR011545">
    <property type="entry name" value="DEAD/DEAH_box_helicase_dom"/>
</dbReference>
<dbReference type="SMART" id="SM00847">
    <property type="entry name" value="HA2"/>
    <property type="match status" value="1"/>
</dbReference>
<dbReference type="InterPro" id="IPR014001">
    <property type="entry name" value="Helicase_ATP-bd"/>
</dbReference>
<feature type="region of interest" description="Disordered" evidence="5">
    <location>
        <begin position="817"/>
        <end position="840"/>
    </location>
</feature>
<dbReference type="AlphaFoldDB" id="A0A2W5KH03"/>
<dbReference type="InterPro" id="IPR010225">
    <property type="entry name" value="HrpB"/>
</dbReference>
<dbReference type="FunFam" id="3.40.50.300:FF:002125">
    <property type="entry name" value="ATP-dependent helicase HrpB"/>
    <property type="match status" value="1"/>
</dbReference>
<dbReference type="PANTHER" id="PTHR43519:SF1">
    <property type="entry name" value="ATP-DEPENDENT RNA HELICASE HRPB"/>
    <property type="match status" value="1"/>
</dbReference>
<evidence type="ECO:0000259" key="6">
    <source>
        <dbReference type="PROSITE" id="PS51192"/>
    </source>
</evidence>
<feature type="domain" description="Helicase C-terminal" evidence="7">
    <location>
        <begin position="201"/>
        <end position="373"/>
    </location>
</feature>
<dbReference type="InterPro" id="IPR007502">
    <property type="entry name" value="Helicase-assoc_dom"/>
</dbReference>
<sequence>MVEAAASLPVEEALPRLLAALEAAPSAVLVAPPGAGKTTRVPLALLDAPWRKDGKILVLEPRRLAARGAAARMAATLGEAVGGTVGLRVRLGSKISARTRVEVVTDGVFARMIVDDPELRGVAAVLFDEFHERSLDADLGLALALDAQGGLREDLRILVMSATLDGARVARLLGEGAQVVESAGRAFPVETRHLPRDPRSRVEDAMAAAVRRALAEEGGDVLAFLPGRAEIRRTAERLDGLGSGVEVVELHGGLDPRAQDRAVAPAGPGERKVVLATSIAETSLTIEGVRIVVDSGLARAPRHEAALGITRLETVRASRAAVDQRRGRAGRTEPGVCYRLWAEAATASLPAYAEPEILASDLGSFLLDLAAWGVSDPATLAFLDPPPPAAVAEARTALLALGALDADGRLTERGARIRAIALPPRLAGMLLDAVPAGDGSLAATIALLAVEHGLGGDGPDLGRRLDRFARERGPRAEDARRLAASWLQAAAVSPPRKGEGAEPSRLFFSSLGAGDASRAGLVAARGFPERIAKARGGRPGHFLLANGRGAALDESEALAREPFLVALDITGAAQSGRILLAAALSEADLLEAAGDRIEAREEVEFDAAAAAVRGRARRRLGAITLAERPFAVAPGPETAAALAEGLAGLGIDRLPWSAAASALRGRVGFLARAEPGAGWPDLSEAALAASAAEWLAPFLTHATARREVGGDDLSNALAALVPYDLRRRLDVEAPTHFEAPTGSRLPIDYAGEDAPAIEVRVQELYGLGAHPAIAAGKLPLTLRLLSPAHRPIQVTRDLPGFWSGSWRDVRAEMRGRYPRHPWPEDPAAAQPTTRAKPRGT</sequence>
<proteinExistence type="predicted"/>
<protein>
    <submittedName>
        <fullName evidence="8">ATP-dependent helicase HrpB</fullName>
    </submittedName>
</protein>
<evidence type="ECO:0000256" key="2">
    <source>
        <dbReference type="ARBA" id="ARBA00022801"/>
    </source>
</evidence>
<dbReference type="EMBL" id="QFPN01000006">
    <property type="protein sequence ID" value="PZQ14135.1"/>
    <property type="molecule type" value="Genomic_DNA"/>
</dbReference>
<dbReference type="PIRSF" id="PIRSF005496">
    <property type="entry name" value="ATP_hel_hrpB"/>
    <property type="match status" value="1"/>
</dbReference>
<dbReference type="Gene3D" id="3.40.50.300">
    <property type="entry name" value="P-loop containing nucleotide triphosphate hydrolases"/>
    <property type="match status" value="2"/>
</dbReference>